<feature type="transmembrane region" description="Helical" evidence="11">
    <location>
        <begin position="148"/>
        <end position="173"/>
    </location>
</feature>
<feature type="transmembrane region" description="Helical" evidence="11">
    <location>
        <begin position="35"/>
        <end position="55"/>
    </location>
</feature>
<proteinExistence type="inferred from homology"/>
<dbReference type="PRINTS" id="PR00164">
    <property type="entry name" value="ABC2TRNSPORT"/>
</dbReference>
<comment type="caution">
    <text evidence="13">The sequence shown here is derived from an EMBL/GenBank/DDBJ whole genome shotgun (WGS) entry which is preliminary data.</text>
</comment>
<dbReference type="Pfam" id="PF01061">
    <property type="entry name" value="ABC2_membrane"/>
    <property type="match status" value="1"/>
</dbReference>
<keyword evidence="6 11" id="KW-0812">Transmembrane</keyword>
<dbReference type="EMBL" id="JAPMXC010000001">
    <property type="protein sequence ID" value="MCY0386883.1"/>
    <property type="molecule type" value="Genomic_DNA"/>
</dbReference>
<keyword evidence="8 11" id="KW-1133">Transmembrane helix</keyword>
<keyword evidence="10 11" id="KW-0472">Membrane</keyword>
<reference evidence="13" key="1">
    <citation type="submission" date="2022-11" db="EMBL/GenBank/DDBJ databases">
        <title>Robbsia betulipollinis sp. nov., isolated from pollen of birch (Betula pendula).</title>
        <authorList>
            <person name="Shi H."/>
            <person name="Ambika Manirajan B."/>
            <person name="Ratering S."/>
            <person name="Geissler-Plaum R."/>
            <person name="Schnell S."/>
        </authorList>
    </citation>
    <scope>NUCLEOTIDE SEQUENCE</scope>
    <source>
        <strain evidence="13">Bb-Pol-6</strain>
    </source>
</reference>
<dbReference type="Proteomes" id="UP001082899">
    <property type="component" value="Unassembled WGS sequence"/>
</dbReference>
<keyword evidence="9" id="KW-0625">Polysaccharide transport</keyword>
<dbReference type="RefSeq" id="WP_267846547.1">
    <property type="nucleotide sequence ID" value="NZ_JAPMXC010000001.1"/>
</dbReference>
<gene>
    <name evidence="13" type="ORF">OVY01_06495</name>
</gene>
<comment type="similarity">
    <text evidence="2 11">Belongs to the ABC-2 integral membrane protein family.</text>
</comment>
<organism evidence="13 14">
    <name type="scientific">Robbsia betulipollinis</name>
    <dbReference type="NCBI Taxonomy" id="2981849"/>
    <lineage>
        <taxon>Bacteria</taxon>
        <taxon>Pseudomonadati</taxon>
        <taxon>Pseudomonadota</taxon>
        <taxon>Betaproteobacteria</taxon>
        <taxon>Burkholderiales</taxon>
        <taxon>Burkholderiaceae</taxon>
        <taxon>Robbsia</taxon>
    </lineage>
</organism>
<keyword evidence="3 11" id="KW-0813">Transport</keyword>
<dbReference type="PROSITE" id="PS51012">
    <property type="entry name" value="ABC_TM2"/>
    <property type="match status" value="1"/>
</dbReference>
<keyword evidence="14" id="KW-1185">Reference proteome</keyword>
<dbReference type="InterPro" id="IPR047817">
    <property type="entry name" value="ABC2_TM_bact-type"/>
</dbReference>
<evidence type="ECO:0000313" key="13">
    <source>
        <dbReference type="EMBL" id="MCY0386883.1"/>
    </source>
</evidence>
<evidence type="ECO:0000256" key="5">
    <source>
        <dbReference type="ARBA" id="ARBA00022597"/>
    </source>
</evidence>
<evidence type="ECO:0000256" key="10">
    <source>
        <dbReference type="ARBA" id="ARBA00023136"/>
    </source>
</evidence>
<evidence type="ECO:0000256" key="3">
    <source>
        <dbReference type="ARBA" id="ARBA00022448"/>
    </source>
</evidence>
<feature type="transmembrane region" description="Helical" evidence="11">
    <location>
        <begin position="119"/>
        <end position="142"/>
    </location>
</feature>
<keyword evidence="7" id="KW-0972">Capsule biogenesis/degradation</keyword>
<evidence type="ECO:0000256" key="11">
    <source>
        <dbReference type="RuleBase" id="RU361157"/>
    </source>
</evidence>
<comment type="subcellular location">
    <subcellularLocation>
        <location evidence="11">Cell inner membrane</location>
        <topology evidence="11">Multi-pass membrane protein</topology>
    </subcellularLocation>
    <subcellularLocation>
        <location evidence="1">Cell membrane</location>
        <topology evidence="1">Multi-pass membrane protein</topology>
    </subcellularLocation>
</comment>
<keyword evidence="5" id="KW-0762">Sugar transport</keyword>
<evidence type="ECO:0000256" key="7">
    <source>
        <dbReference type="ARBA" id="ARBA00022903"/>
    </source>
</evidence>
<sequence length="264" mass="28584">MLTPTVPRGAVAAALSIWQALVLREATTRLALKRGGWFWVLAEPAEQIVYVMLLHGLLRHLAIPGVNVALFIGVGVLPFFMMRSVALRGIDAITANMALLTYRQIKPFDLVFARAVLEVLLYLLVGTLLVAICAGLGIDVAISSPLTVLTGCLLLTGFGFGLALTVIAIAHLLPEIAQIVRMAFGPLYLLSATMYPATLVPPAARALFFLNPLVHGVEMVRSGYFGAYRTPDRVSPAYLALWTLALLATGLLLHVRFGRRLVEK</sequence>
<evidence type="ECO:0000256" key="4">
    <source>
        <dbReference type="ARBA" id="ARBA00022475"/>
    </source>
</evidence>
<protein>
    <recommendedName>
        <fullName evidence="11">Transport permease protein</fullName>
    </recommendedName>
</protein>
<dbReference type="InterPro" id="IPR013525">
    <property type="entry name" value="ABC2_TM"/>
</dbReference>
<dbReference type="PANTHER" id="PTHR30413">
    <property type="entry name" value="INNER MEMBRANE TRANSPORT PERMEASE"/>
    <property type="match status" value="1"/>
</dbReference>
<evidence type="ECO:0000256" key="8">
    <source>
        <dbReference type="ARBA" id="ARBA00022989"/>
    </source>
</evidence>
<evidence type="ECO:0000256" key="1">
    <source>
        <dbReference type="ARBA" id="ARBA00004651"/>
    </source>
</evidence>
<evidence type="ECO:0000256" key="2">
    <source>
        <dbReference type="ARBA" id="ARBA00007783"/>
    </source>
</evidence>
<evidence type="ECO:0000256" key="6">
    <source>
        <dbReference type="ARBA" id="ARBA00022692"/>
    </source>
</evidence>
<accession>A0ABT3ZLQ2</accession>
<feature type="transmembrane region" description="Helical" evidence="11">
    <location>
        <begin position="61"/>
        <end position="80"/>
    </location>
</feature>
<dbReference type="InterPro" id="IPR000412">
    <property type="entry name" value="ABC_2_transport"/>
</dbReference>
<feature type="transmembrane region" description="Helical" evidence="11">
    <location>
        <begin position="237"/>
        <end position="255"/>
    </location>
</feature>
<evidence type="ECO:0000256" key="9">
    <source>
        <dbReference type="ARBA" id="ARBA00023047"/>
    </source>
</evidence>
<name>A0ABT3ZLQ2_9BURK</name>
<feature type="domain" description="ABC transmembrane type-2" evidence="12">
    <location>
        <begin position="35"/>
        <end position="257"/>
    </location>
</feature>
<evidence type="ECO:0000313" key="14">
    <source>
        <dbReference type="Proteomes" id="UP001082899"/>
    </source>
</evidence>
<evidence type="ECO:0000259" key="12">
    <source>
        <dbReference type="PROSITE" id="PS51012"/>
    </source>
</evidence>
<dbReference type="PANTHER" id="PTHR30413:SF10">
    <property type="entry name" value="CAPSULE POLYSACCHARIDE EXPORT INNER-MEMBRANE PROTEIN CTRC"/>
    <property type="match status" value="1"/>
</dbReference>
<feature type="transmembrane region" description="Helical" evidence="11">
    <location>
        <begin position="185"/>
        <end position="204"/>
    </location>
</feature>
<keyword evidence="4 11" id="KW-1003">Cell membrane</keyword>